<evidence type="ECO:0000256" key="9">
    <source>
        <dbReference type="ARBA" id="ARBA00022801"/>
    </source>
</evidence>
<dbReference type="CDD" id="cd11008">
    <property type="entry name" value="M35_deuterolysin_like"/>
    <property type="match status" value="1"/>
</dbReference>
<evidence type="ECO:0000256" key="1">
    <source>
        <dbReference type="ARBA" id="ARBA00001187"/>
    </source>
</evidence>
<feature type="chain" id="PRO_5005141208" description="Neutral protease 2" evidence="15">
    <location>
        <begin position="17"/>
        <end position="365"/>
    </location>
</feature>
<evidence type="ECO:0000256" key="7">
    <source>
        <dbReference type="ARBA" id="ARBA00022723"/>
    </source>
</evidence>
<dbReference type="GO" id="GO:0005576">
    <property type="term" value="C:extracellular region"/>
    <property type="evidence" value="ECO:0007669"/>
    <property type="project" value="UniProtKB-SubCell"/>
</dbReference>
<feature type="domain" description="Lysine-specific metallo-endopeptidase" evidence="16">
    <location>
        <begin position="213"/>
        <end position="359"/>
    </location>
</feature>
<dbReference type="OrthoDB" id="412874at2759"/>
<keyword evidence="7 14" id="KW-0479">Metal-binding</keyword>
<evidence type="ECO:0000256" key="2">
    <source>
        <dbReference type="ARBA" id="ARBA00004613"/>
    </source>
</evidence>
<organism evidence="17 18">
    <name type="scientific">Eutypa lata (strain UCR-EL1)</name>
    <name type="common">Grapevine dieback disease fungus</name>
    <name type="synonym">Eutypa armeniacae</name>
    <dbReference type="NCBI Taxonomy" id="1287681"/>
    <lineage>
        <taxon>Eukaryota</taxon>
        <taxon>Fungi</taxon>
        <taxon>Dikarya</taxon>
        <taxon>Ascomycota</taxon>
        <taxon>Pezizomycotina</taxon>
        <taxon>Sordariomycetes</taxon>
        <taxon>Xylariomycetidae</taxon>
        <taxon>Xylariales</taxon>
        <taxon>Diatrypaceae</taxon>
        <taxon>Eutypa</taxon>
    </lineage>
</organism>
<dbReference type="GO" id="GO:0006508">
    <property type="term" value="P:proteolysis"/>
    <property type="evidence" value="ECO:0007669"/>
    <property type="project" value="UniProtKB-KW"/>
</dbReference>
<dbReference type="GO" id="GO:0004222">
    <property type="term" value="F:metalloendopeptidase activity"/>
    <property type="evidence" value="ECO:0007669"/>
    <property type="project" value="InterPro"/>
</dbReference>
<dbReference type="PANTHER" id="PTHR37016">
    <property type="match status" value="1"/>
</dbReference>
<feature type="active site" evidence="13">
    <location>
        <position position="318"/>
    </location>
</feature>
<dbReference type="Proteomes" id="UP000012174">
    <property type="component" value="Unassembled WGS sequence"/>
</dbReference>
<feature type="binding site" evidence="14">
    <location>
        <position position="321"/>
    </location>
    <ligand>
        <name>Zn(2+)</name>
        <dbReference type="ChEBI" id="CHEBI:29105"/>
        <note>catalytic</note>
    </ligand>
</feature>
<keyword evidence="4 15" id="KW-0964">Secreted</keyword>
<dbReference type="EC" id="3.4.24.39" evidence="15"/>
<reference evidence="18" key="1">
    <citation type="journal article" date="2013" name="Genome Announc.">
        <title>Draft genome sequence of the grapevine dieback fungus Eutypa lata UCR-EL1.</title>
        <authorList>
            <person name="Blanco-Ulate B."/>
            <person name="Rolshausen P.E."/>
            <person name="Cantu D."/>
        </authorList>
    </citation>
    <scope>NUCLEOTIDE SEQUENCE [LARGE SCALE GENOMIC DNA]</scope>
    <source>
        <strain evidence="18">UCR-EL1</strain>
    </source>
</reference>
<evidence type="ECO:0000256" key="3">
    <source>
        <dbReference type="ARBA" id="ARBA00010279"/>
    </source>
</evidence>
<dbReference type="InterPro" id="IPR029463">
    <property type="entry name" value="Lys_MEP"/>
</dbReference>
<evidence type="ECO:0000313" key="17">
    <source>
        <dbReference type="EMBL" id="EMR63559.1"/>
    </source>
</evidence>
<feature type="signal peptide" evidence="15">
    <location>
        <begin position="1"/>
        <end position="16"/>
    </location>
</feature>
<comment type="cofactor">
    <cofactor evidence="14 15">
        <name>Zn(2+)</name>
        <dbReference type="ChEBI" id="CHEBI:29105"/>
    </cofactor>
    <text evidence="14 15">Binds 1 zinc ion per subunit.</text>
</comment>
<evidence type="ECO:0000256" key="13">
    <source>
        <dbReference type="PIRSR" id="PIRSR601384-1"/>
    </source>
</evidence>
<feature type="binding site" evidence="14">
    <location>
        <position position="330"/>
    </location>
    <ligand>
        <name>Zn(2+)</name>
        <dbReference type="ChEBI" id="CHEBI:29105"/>
        <note>catalytic</note>
    </ligand>
</feature>
<evidence type="ECO:0000256" key="4">
    <source>
        <dbReference type="ARBA" id="ARBA00022525"/>
    </source>
</evidence>
<evidence type="ECO:0000256" key="8">
    <source>
        <dbReference type="ARBA" id="ARBA00022729"/>
    </source>
</evidence>
<keyword evidence="11 15" id="KW-0482">Metalloprotease</keyword>
<keyword evidence="9 15" id="KW-0378">Hydrolase</keyword>
<dbReference type="Gene3D" id="3.40.390.10">
    <property type="entry name" value="Collagenase (Catalytic Domain)"/>
    <property type="match status" value="1"/>
</dbReference>
<evidence type="ECO:0000256" key="10">
    <source>
        <dbReference type="ARBA" id="ARBA00022833"/>
    </source>
</evidence>
<keyword evidence="10 14" id="KW-0862">Zinc</keyword>
<evidence type="ECO:0000256" key="15">
    <source>
        <dbReference type="RuleBase" id="RU361126"/>
    </source>
</evidence>
<dbReference type="KEGG" id="ela:UCREL1_9503"/>
<comment type="similarity">
    <text evidence="3 15">Belongs to the peptidase M35 family.</text>
</comment>
<proteinExistence type="inferred from homology"/>
<evidence type="ECO:0000259" key="16">
    <source>
        <dbReference type="SMART" id="SM01351"/>
    </source>
</evidence>
<keyword evidence="5 15" id="KW-0645">Protease</keyword>
<dbReference type="HOGENOM" id="CLU_039313_0_0_1"/>
<dbReference type="SMART" id="SM01351">
    <property type="entry name" value="Aspzincin_M35"/>
    <property type="match status" value="1"/>
</dbReference>
<comment type="subcellular location">
    <subcellularLocation>
        <location evidence="2 15">Secreted</location>
    </subcellularLocation>
</comment>
<dbReference type="EMBL" id="KB707209">
    <property type="protein sequence ID" value="EMR63559.1"/>
    <property type="molecule type" value="Genomic_DNA"/>
</dbReference>
<gene>
    <name evidence="17" type="ORF">UCREL1_9503</name>
</gene>
<sequence length="365" mass="38332">MKFFARLSCLAALANAAVVDLAKRESPLDVQLEMVGNSEVKASITNTGDEALKVLKTGSILDSRPIEKAEIFQGADKVAFSGMRIYVRASEAGAEDFQTIEAGETVAVQWDVAEVHDLSAGGAFDIAATGYFKYASASASASSVTDSSIGSSLEIAGEVPYSSNVLTAQVDGASAARVRRDWHDDMEKRTAVQSDCSTSQRSTISTAIGICRTYASNAATAASSGSDAKVTEYFKSATSSTRSTVSSVFSRVASECSSSSSGNSRTYCSDRASACSGGVIAYTVPASSYIVYCTSWFSLPAQTSTCHGDDRPYVIVHESTHLSQVGGTDDFSCYGYSCVRSLSASQNLRHADTYAQFANAIAVGC</sequence>
<keyword evidence="6 15" id="KW-0165">Cleavage on pair of basic residues</keyword>
<dbReference type="OMA" id="NHSMIDV"/>
<dbReference type="PRINTS" id="PR00768">
    <property type="entry name" value="DEUTEROLYSIN"/>
</dbReference>
<dbReference type="Gene3D" id="2.60.40.2970">
    <property type="match status" value="1"/>
</dbReference>
<name>M7SBJ9_EUTLA</name>
<dbReference type="Pfam" id="PF02102">
    <property type="entry name" value="Peptidase_M35"/>
    <property type="match status" value="1"/>
</dbReference>
<accession>M7SBJ9</accession>
<comment type="function">
    <text evidence="15">Secreted metalloproteinase that allows assimilation of proteinaceous substrates. Shows high activities on basic nuclear substrates such as histone and protamine.</text>
</comment>
<comment type="catalytic activity">
    <reaction evidence="1 15">
        <text>Preferential cleavage of bonds with hydrophobic residues in P1'. Also 3-Asn-|-Gln-4 and 8-Gly-|-Ser-9 bonds in insulin B chain.</text>
        <dbReference type="EC" id="3.4.24.39"/>
    </reaction>
</comment>
<keyword evidence="12" id="KW-0865">Zymogen</keyword>
<dbReference type="SUPFAM" id="SSF55486">
    <property type="entry name" value="Metalloproteases ('zincins'), catalytic domain"/>
    <property type="match status" value="1"/>
</dbReference>
<evidence type="ECO:0000313" key="18">
    <source>
        <dbReference type="Proteomes" id="UP000012174"/>
    </source>
</evidence>
<evidence type="ECO:0000256" key="5">
    <source>
        <dbReference type="ARBA" id="ARBA00022670"/>
    </source>
</evidence>
<dbReference type="InterPro" id="IPR024079">
    <property type="entry name" value="MetalloPept_cat_dom_sf"/>
</dbReference>
<evidence type="ECO:0000256" key="6">
    <source>
        <dbReference type="ARBA" id="ARBA00022685"/>
    </source>
</evidence>
<keyword evidence="18" id="KW-1185">Reference proteome</keyword>
<evidence type="ECO:0000256" key="11">
    <source>
        <dbReference type="ARBA" id="ARBA00023049"/>
    </source>
</evidence>
<dbReference type="InterPro" id="IPR050414">
    <property type="entry name" value="Fungal_M35_metalloproteases"/>
</dbReference>
<dbReference type="eggNOG" id="ENOG502SGF5">
    <property type="taxonomic scope" value="Eukaryota"/>
</dbReference>
<dbReference type="PANTHER" id="PTHR37016:SF2">
    <property type="entry name" value="NEUTRAL PROTEASE 2 HOMOLOG SNOG_02177"/>
    <property type="match status" value="1"/>
</dbReference>
<dbReference type="AlphaFoldDB" id="M7SBJ9"/>
<dbReference type="GO" id="GO:0046872">
    <property type="term" value="F:metal ion binding"/>
    <property type="evidence" value="ECO:0007669"/>
    <property type="project" value="UniProtKB-KW"/>
</dbReference>
<feature type="binding site" evidence="14">
    <location>
        <position position="317"/>
    </location>
    <ligand>
        <name>Zn(2+)</name>
        <dbReference type="ChEBI" id="CHEBI:29105"/>
        <note>catalytic</note>
    </ligand>
</feature>
<evidence type="ECO:0000256" key="14">
    <source>
        <dbReference type="PIRSR" id="PIRSR601384-2"/>
    </source>
</evidence>
<keyword evidence="8 15" id="KW-0732">Signal</keyword>
<evidence type="ECO:0000256" key="12">
    <source>
        <dbReference type="ARBA" id="ARBA00023145"/>
    </source>
</evidence>
<protein>
    <recommendedName>
        <fullName evidence="15">Neutral protease 2</fullName>
        <ecNumber evidence="15">3.4.24.39</ecNumber>
    </recommendedName>
    <alternativeName>
        <fullName evidence="15">Deuterolysin</fullName>
    </alternativeName>
</protein>
<dbReference type="InterPro" id="IPR001384">
    <property type="entry name" value="Peptidase_M35"/>
</dbReference>